<name>A0ABV5MAD1_9ACTN</name>
<dbReference type="EMBL" id="JBHMCA010000043">
    <property type="protein sequence ID" value="MFB9445811.1"/>
    <property type="molecule type" value="Genomic_DNA"/>
</dbReference>
<dbReference type="PANTHER" id="PTHR31252:SF11">
    <property type="entry name" value="DUF4419 DOMAIN-CONTAINING PROTEIN"/>
    <property type="match status" value="1"/>
</dbReference>
<organism evidence="1 2">
    <name type="scientific">Dactylosporangium vinaceum</name>
    <dbReference type="NCBI Taxonomy" id="53362"/>
    <lineage>
        <taxon>Bacteria</taxon>
        <taxon>Bacillati</taxon>
        <taxon>Actinomycetota</taxon>
        <taxon>Actinomycetes</taxon>
        <taxon>Micromonosporales</taxon>
        <taxon>Micromonosporaceae</taxon>
        <taxon>Dactylosporangium</taxon>
    </lineage>
</organism>
<dbReference type="PANTHER" id="PTHR31252">
    <property type="entry name" value="DUF4419 DOMAIN-CONTAINING PROTEIN"/>
    <property type="match status" value="1"/>
</dbReference>
<dbReference type="Pfam" id="PF14388">
    <property type="entry name" value="DUF4419"/>
    <property type="match status" value="1"/>
</dbReference>
<keyword evidence="2" id="KW-1185">Reference proteome</keyword>
<sequence length="498" mass="53082">MVTFAVDDVTPAGAPLPVGPVGALFPDALVIGGVPGLAVLAPDGVHPLLSAVVRAFAEHRPLVLSPDAVWLTIAQGVAQHIRLHAEELRPRLVGHAGRKRLALEINGPVPRDAAGWSRLAGSFAELLAAEVHDDALFACDFSTSTDVERTAGRVVLLEAYSPYFSLWLKTICGIPSITLTGTVEDWQRIRARVDAVAGFGLETWCRSLAPIADAFVRAAAGDADRDFWRRICNPVDVYGGDVITGWIVRFYPYLGAGTPDRPNPLLELPIGEPRDVAPAPGGFYDGPGINSESVPALLSRVVVNINDRIAGDNYAVALHGGLVGVAQDPDGALRPVAGWHVAPAGLEIDDVLDRIVRDHDTTPAQDGHGEGPADLVALYHRIGTATLFGGRWRLVPPRETRGVNGLGRLFTTTLFELADGRTIAAAMDEDAEIVHWVLCRVTEEDGAYFLADDPADVPVLGTSLIMLLDAALDADGDIAHLETGRLDQLLAAPPDRRD</sequence>
<dbReference type="InterPro" id="IPR025533">
    <property type="entry name" value="DUF4419"/>
</dbReference>
<reference evidence="1 2" key="1">
    <citation type="submission" date="2024-09" db="EMBL/GenBank/DDBJ databases">
        <authorList>
            <person name="Sun Q."/>
            <person name="Mori K."/>
        </authorList>
    </citation>
    <scope>NUCLEOTIDE SEQUENCE [LARGE SCALE GENOMIC DNA]</scope>
    <source>
        <strain evidence="1 2">JCM 3307</strain>
    </source>
</reference>
<evidence type="ECO:0000313" key="2">
    <source>
        <dbReference type="Proteomes" id="UP001589608"/>
    </source>
</evidence>
<accession>A0ABV5MAD1</accession>
<dbReference type="RefSeq" id="WP_223093119.1">
    <property type="nucleotide sequence ID" value="NZ_CP061913.1"/>
</dbReference>
<evidence type="ECO:0000313" key="1">
    <source>
        <dbReference type="EMBL" id="MFB9445811.1"/>
    </source>
</evidence>
<proteinExistence type="predicted"/>
<gene>
    <name evidence="1" type="ORF">ACFFTR_22250</name>
</gene>
<protein>
    <submittedName>
        <fullName evidence="1">DUF4419 domain-containing protein</fullName>
    </submittedName>
</protein>
<comment type="caution">
    <text evidence="1">The sequence shown here is derived from an EMBL/GenBank/DDBJ whole genome shotgun (WGS) entry which is preliminary data.</text>
</comment>
<dbReference type="Proteomes" id="UP001589608">
    <property type="component" value="Unassembled WGS sequence"/>
</dbReference>